<dbReference type="InterPro" id="IPR012859">
    <property type="entry name" value="Pilin_N_archaeal"/>
</dbReference>
<gene>
    <name evidence="3" type="ordered locus">Mpet_0629</name>
</gene>
<protein>
    <recommendedName>
        <fullName evidence="2">Archaeal Type IV pilin N-terminal domain-containing protein</fullName>
    </recommendedName>
</protein>
<dbReference type="EMBL" id="CP002117">
    <property type="protein sequence ID" value="ADN35403.1"/>
    <property type="molecule type" value="Genomic_DNA"/>
</dbReference>
<keyword evidence="4" id="KW-1185">Reference proteome</keyword>
<dbReference type="OrthoDB" id="125222at2157"/>
<evidence type="ECO:0000313" key="4">
    <source>
        <dbReference type="Proteomes" id="UP000006565"/>
    </source>
</evidence>
<dbReference type="AlphaFoldDB" id="E1RI18"/>
<dbReference type="Pfam" id="PF07790">
    <property type="entry name" value="Pilin_N"/>
    <property type="match status" value="1"/>
</dbReference>
<proteinExistence type="predicted"/>
<dbReference type="RefSeq" id="WP_013328581.1">
    <property type="nucleotide sequence ID" value="NC_014507.1"/>
</dbReference>
<evidence type="ECO:0000259" key="2">
    <source>
        <dbReference type="Pfam" id="PF07790"/>
    </source>
</evidence>
<dbReference type="KEGG" id="mpi:Mpet_0629"/>
<dbReference type="Proteomes" id="UP000006565">
    <property type="component" value="Chromosome"/>
</dbReference>
<evidence type="ECO:0000313" key="3">
    <source>
        <dbReference type="EMBL" id="ADN35403.1"/>
    </source>
</evidence>
<reference evidence="3 4" key="1">
    <citation type="journal article" date="2010" name="Stand. Genomic Sci.">
        <title>Complete genome sequence of Methanoplanus petrolearius type strain (SEBR 4847).</title>
        <authorList>
            <person name="Brambilla E."/>
            <person name="Djao O.D."/>
            <person name="Daligault H."/>
            <person name="Lapidus A."/>
            <person name="Lucas S."/>
            <person name="Hammon N."/>
            <person name="Nolan M."/>
            <person name="Tice H."/>
            <person name="Cheng J.F."/>
            <person name="Han C."/>
            <person name="Tapia R."/>
            <person name="Goodwin L."/>
            <person name="Pitluck S."/>
            <person name="Liolios K."/>
            <person name="Ivanova N."/>
            <person name="Mavromatis K."/>
            <person name="Mikhailova N."/>
            <person name="Pati A."/>
            <person name="Chen A."/>
            <person name="Palaniappan K."/>
            <person name="Land M."/>
            <person name="Hauser L."/>
            <person name="Chang Y.J."/>
            <person name="Jeffries C.D."/>
            <person name="Rohde M."/>
            <person name="Spring S."/>
            <person name="Sikorski J."/>
            <person name="Goker M."/>
            <person name="Woyke T."/>
            <person name="Bristow J."/>
            <person name="Eisen J.A."/>
            <person name="Markowitz V."/>
            <person name="Hugenholtz P."/>
            <person name="Kyrpides N.C."/>
            <person name="Klenk H.P."/>
        </authorList>
    </citation>
    <scope>NUCLEOTIDE SEQUENCE [LARGE SCALE GENOMIC DNA]</scope>
    <source>
        <strain evidence="4">DSM 11571 / OCM 486 / SEBR 4847</strain>
    </source>
</reference>
<keyword evidence="1" id="KW-0812">Transmembrane</keyword>
<keyword evidence="1" id="KW-1133">Transmembrane helix</keyword>
<keyword evidence="1" id="KW-0472">Membrane</keyword>
<sequence precursor="true">MRYEKRKDCAVSPVVGVMLMLVVTIIIAAVVSAFAGGITSGEKVAPQISADMRIINTGDPDSSFDIYVYSVSEPIPSSDIKIMTSWIAESATNTGTFVRGGSTTTAGVSYLNYYYAGNDDSPIYRSFPYGYGAGVEDWGAYGNPTDEMQFGNYTITGGTTMHIGAYGPRTYGSGTGGYEDWVYTYVSDKYFRDDCIDGMQVLLGDGWEVLRTGDSVNVKLIHIPSGKTILSKDISVLSRV</sequence>
<evidence type="ECO:0000256" key="1">
    <source>
        <dbReference type="SAM" id="Phobius"/>
    </source>
</evidence>
<dbReference type="HOGENOM" id="CLU_092288_0_0_2"/>
<feature type="transmembrane region" description="Helical" evidence="1">
    <location>
        <begin position="12"/>
        <end position="35"/>
    </location>
</feature>
<organism evidence="3 4">
    <name type="scientific">Methanolacinia petrolearia (strain DSM 11571 / OCM 486 / SEBR 4847)</name>
    <name type="common">Methanoplanus petrolearius</name>
    <dbReference type="NCBI Taxonomy" id="679926"/>
    <lineage>
        <taxon>Archaea</taxon>
        <taxon>Methanobacteriati</taxon>
        <taxon>Methanobacteriota</taxon>
        <taxon>Stenosarchaea group</taxon>
        <taxon>Methanomicrobia</taxon>
        <taxon>Methanomicrobiales</taxon>
        <taxon>Methanomicrobiaceae</taxon>
        <taxon>Methanolacinia</taxon>
    </lineage>
</organism>
<feature type="domain" description="Archaeal Type IV pilin N-terminal" evidence="2">
    <location>
        <begin position="10"/>
        <end position="84"/>
    </location>
</feature>
<accession>E1RI18</accession>
<dbReference type="eggNOG" id="arCOG02421">
    <property type="taxonomic scope" value="Archaea"/>
</dbReference>
<name>E1RI18_METP4</name>
<dbReference type="GeneID" id="9743078"/>